<accession>A0A7Y9E3R4</accession>
<keyword evidence="1" id="KW-0472">Membrane</keyword>
<name>A0A7Y9E3R4_9ACTN</name>
<gene>
    <name evidence="2" type="ORF">BJZ21_000598</name>
</gene>
<feature type="transmembrane region" description="Helical" evidence="1">
    <location>
        <begin position="204"/>
        <end position="227"/>
    </location>
</feature>
<evidence type="ECO:0000313" key="2">
    <source>
        <dbReference type="EMBL" id="NYD40515.1"/>
    </source>
</evidence>
<proteinExistence type="predicted"/>
<feature type="transmembrane region" description="Helical" evidence="1">
    <location>
        <begin position="121"/>
        <end position="144"/>
    </location>
</feature>
<protein>
    <submittedName>
        <fullName evidence="2">Uncharacterized protein</fullName>
    </submittedName>
</protein>
<keyword evidence="1" id="KW-0812">Transmembrane</keyword>
<keyword evidence="3" id="KW-1185">Reference proteome</keyword>
<evidence type="ECO:0000256" key="1">
    <source>
        <dbReference type="SAM" id="Phobius"/>
    </source>
</evidence>
<keyword evidence="1" id="KW-1133">Transmembrane helix</keyword>
<comment type="caution">
    <text evidence="2">The sequence shown here is derived from an EMBL/GenBank/DDBJ whole genome shotgun (WGS) entry which is preliminary data.</text>
</comment>
<dbReference type="EMBL" id="JACCBG010000001">
    <property type="protein sequence ID" value="NYD40515.1"/>
    <property type="molecule type" value="Genomic_DNA"/>
</dbReference>
<dbReference type="Proteomes" id="UP000535511">
    <property type="component" value="Unassembled WGS sequence"/>
</dbReference>
<feature type="transmembrane region" description="Helical" evidence="1">
    <location>
        <begin position="156"/>
        <end position="173"/>
    </location>
</feature>
<feature type="transmembrane region" description="Helical" evidence="1">
    <location>
        <begin position="180"/>
        <end position="198"/>
    </location>
</feature>
<reference evidence="2 3" key="1">
    <citation type="submission" date="2020-07" db="EMBL/GenBank/DDBJ databases">
        <title>Sequencing the genomes of 1000 actinobacteria strains.</title>
        <authorList>
            <person name="Klenk H.-P."/>
        </authorList>
    </citation>
    <scope>NUCLEOTIDE SEQUENCE [LARGE SCALE GENOMIC DNA]</scope>
    <source>
        <strain evidence="2 3">DSM 21350</strain>
    </source>
</reference>
<dbReference type="AlphaFoldDB" id="A0A7Y9E3R4"/>
<organism evidence="2 3">
    <name type="scientific">Nocardioides panaciterrulae</name>
    <dbReference type="NCBI Taxonomy" id="661492"/>
    <lineage>
        <taxon>Bacteria</taxon>
        <taxon>Bacillati</taxon>
        <taxon>Actinomycetota</taxon>
        <taxon>Actinomycetes</taxon>
        <taxon>Propionibacteriales</taxon>
        <taxon>Nocardioidaceae</taxon>
        <taxon>Nocardioides</taxon>
    </lineage>
</organism>
<dbReference type="RefSeq" id="WP_179662395.1">
    <property type="nucleotide sequence ID" value="NZ_JACCBG010000001.1"/>
</dbReference>
<sequence length="254" mass="26845">MSDHKQPTVKPRGVWLGLILALAGAVLIGLGVAFTSWIWAIAGVVVLLVGGTVGVRGGVMYDAHRVAPKDEVKQAVHGEQREGVKPGAMLEDPKVRRKSRELDRVRLLEEYSSRNAPRPPLANAAAMVAALVGLFLLVAQWGLYPIGYVSQTNANWSLGFSILCSAGALRILFGQPGRHLLSTLVILLCGVGLVLRGFLANHEIGGTVGAEVACGVLLLLSGVVALASPGKRLEDLPTQREPDRVDLAAGSHAH</sequence>
<feature type="transmembrane region" description="Helical" evidence="1">
    <location>
        <begin position="37"/>
        <end position="55"/>
    </location>
</feature>
<feature type="transmembrane region" description="Helical" evidence="1">
    <location>
        <begin position="12"/>
        <end position="31"/>
    </location>
</feature>
<evidence type="ECO:0000313" key="3">
    <source>
        <dbReference type="Proteomes" id="UP000535511"/>
    </source>
</evidence>